<gene>
    <name evidence="2" type="ORF">OIDMADRAFT_207673</name>
</gene>
<dbReference type="Pfam" id="PF07883">
    <property type="entry name" value="Cupin_2"/>
    <property type="match status" value="1"/>
</dbReference>
<organism evidence="2 3">
    <name type="scientific">Oidiodendron maius (strain Zn)</name>
    <dbReference type="NCBI Taxonomy" id="913774"/>
    <lineage>
        <taxon>Eukaryota</taxon>
        <taxon>Fungi</taxon>
        <taxon>Dikarya</taxon>
        <taxon>Ascomycota</taxon>
        <taxon>Pezizomycotina</taxon>
        <taxon>Leotiomycetes</taxon>
        <taxon>Leotiomycetes incertae sedis</taxon>
        <taxon>Myxotrichaceae</taxon>
        <taxon>Oidiodendron</taxon>
    </lineage>
</organism>
<keyword evidence="3" id="KW-1185">Reference proteome</keyword>
<dbReference type="PANTHER" id="PTHR36156:SF3">
    <property type="entry name" value="CUPIN 2 CONSERVED BARREL DOMAIN-CONTAINING PROTEIN"/>
    <property type="match status" value="1"/>
</dbReference>
<dbReference type="AlphaFoldDB" id="A0A0C3CXT5"/>
<feature type="domain" description="Cupin type-2" evidence="1">
    <location>
        <begin position="90"/>
        <end position="156"/>
    </location>
</feature>
<evidence type="ECO:0000313" key="2">
    <source>
        <dbReference type="EMBL" id="KIM94492.1"/>
    </source>
</evidence>
<dbReference type="HOGENOM" id="CLU_096188_0_1_1"/>
<protein>
    <recommendedName>
        <fullName evidence="1">Cupin type-2 domain-containing protein</fullName>
    </recommendedName>
</protein>
<proteinExistence type="predicted"/>
<dbReference type="CDD" id="cd02231">
    <property type="entry name" value="cupin_BLL6423-like"/>
    <property type="match status" value="1"/>
</dbReference>
<accession>A0A0C3CXT5</accession>
<dbReference type="InParanoid" id="A0A0C3CXT5"/>
<dbReference type="EMBL" id="KN832890">
    <property type="protein sequence ID" value="KIM94492.1"/>
    <property type="molecule type" value="Genomic_DNA"/>
</dbReference>
<dbReference type="Proteomes" id="UP000054321">
    <property type="component" value="Unassembled WGS sequence"/>
</dbReference>
<dbReference type="InterPro" id="IPR011051">
    <property type="entry name" value="RmlC_Cupin_sf"/>
</dbReference>
<dbReference type="SUPFAM" id="SSF51182">
    <property type="entry name" value="RmlC-like cupins"/>
    <property type="match status" value="1"/>
</dbReference>
<name>A0A0C3CXT5_OIDMZ</name>
<dbReference type="InterPro" id="IPR013096">
    <property type="entry name" value="Cupin_2"/>
</dbReference>
<evidence type="ECO:0000259" key="1">
    <source>
        <dbReference type="Pfam" id="PF07883"/>
    </source>
</evidence>
<dbReference type="OrthoDB" id="5840532at2759"/>
<dbReference type="Gene3D" id="2.60.120.10">
    <property type="entry name" value="Jelly Rolls"/>
    <property type="match status" value="1"/>
</dbReference>
<reference evidence="2 3" key="1">
    <citation type="submission" date="2014-04" db="EMBL/GenBank/DDBJ databases">
        <authorList>
            <consortium name="DOE Joint Genome Institute"/>
            <person name="Kuo A."/>
            <person name="Martino E."/>
            <person name="Perotto S."/>
            <person name="Kohler A."/>
            <person name="Nagy L.G."/>
            <person name="Floudas D."/>
            <person name="Copeland A."/>
            <person name="Barry K.W."/>
            <person name="Cichocki N."/>
            <person name="Veneault-Fourrey C."/>
            <person name="LaButti K."/>
            <person name="Lindquist E.A."/>
            <person name="Lipzen A."/>
            <person name="Lundell T."/>
            <person name="Morin E."/>
            <person name="Murat C."/>
            <person name="Sun H."/>
            <person name="Tunlid A."/>
            <person name="Henrissat B."/>
            <person name="Grigoriev I.V."/>
            <person name="Hibbett D.S."/>
            <person name="Martin F."/>
            <person name="Nordberg H.P."/>
            <person name="Cantor M.N."/>
            <person name="Hua S.X."/>
        </authorList>
    </citation>
    <scope>NUCLEOTIDE SEQUENCE [LARGE SCALE GENOMIC DNA]</scope>
    <source>
        <strain evidence="2 3">Zn</strain>
    </source>
</reference>
<sequence length="180" mass="19871">MAESQNQESGELRTPNRFITDYNDSGLAVFNTSIPDLLPTQVIGNMAFHLGYATTAIPADFTNQSDIATYSSFLSNPPGIFIPGGSVLRIVDIQPGGESPMHRTVSLDYGVVLEGEIELVLDSGESRVLKRNDISVQRGTNHIWRNRSQTEWGRMLFVSQEAKPIEVNGKILDYSHGMDN</sequence>
<reference evidence="3" key="2">
    <citation type="submission" date="2015-01" db="EMBL/GenBank/DDBJ databases">
        <title>Evolutionary Origins and Diversification of the Mycorrhizal Mutualists.</title>
        <authorList>
            <consortium name="DOE Joint Genome Institute"/>
            <consortium name="Mycorrhizal Genomics Consortium"/>
            <person name="Kohler A."/>
            <person name="Kuo A."/>
            <person name="Nagy L.G."/>
            <person name="Floudas D."/>
            <person name="Copeland A."/>
            <person name="Barry K.W."/>
            <person name="Cichocki N."/>
            <person name="Veneault-Fourrey C."/>
            <person name="LaButti K."/>
            <person name="Lindquist E.A."/>
            <person name="Lipzen A."/>
            <person name="Lundell T."/>
            <person name="Morin E."/>
            <person name="Murat C."/>
            <person name="Riley R."/>
            <person name="Ohm R."/>
            <person name="Sun H."/>
            <person name="Tunlid A."/>
            <person name="Henrissat B."/>
            <person name="Grigoriev I.V."/>
            <person name="Hibbett D.S."/>
            <person name="Martin F."/>
        </authorList>
    </citation>
    <scope>NUCLEOTIDE SEQUENCE [LARGE SCALE GENOMIC DNA]</scope>
    <source>
        <strain evidence="3">Zn</strain>
    </source>
</reference>
<dbReference type="STRING" id="913774.A0A0C3CXT5"/>
<dbReference type="InterPro" id="IPR047142">
    <property type="entry name" value="OryJ/VirC-like"/>
</dbReference>
<evidence type="ECO:0000313" key="3">
    <source>
        <dbReference type="Proteomes" id="UP000054321"/>
    </source>
</evidence>
<dbReference type="InterPro" id="IPR014710">
    <property type="entry name" value="RmlC-like_jellyroll"/>
</dbReference>
<dbReference type="PANTHER" id="PTHR36156">
    <property type="entry name" value="SLR2101 PROTEIN"/>
    <property type="match status" value="1"/>
</dbReference>